<feature type="coiled-coil region" evidence="1">
    <location>
        <begin position="171"/>
        <end position="226"/>
    </location>
</feature>
<protein>
    <submittedName>
        <fullName evidence="2">Uncharacterized protein</fullName>
    </submittedName>
</protein>
<organism evidence="2 3">
    <name type="scientific">Botryotinia calthae</name>
    <dbReference type="NCBI Taxonomy" id="38488"/>
    <lineage>
        <taxon>Eukaryota</taxon>
        <taxon>Fungi</taxon>
        <taxon>Dikarya</taxon>
        <taxon>Ascomycota</taxon>
        <taxon>Pezizomycotina</taxon>
        <taxon>Leotiomycetes</taxon>
        <taxon>Helotiales</taxon>
        <taxon>Sclerotiniaceae</taxon>
        <taxon>Botryotinia</taxon>
    </lineage>
</organism>
<dbReference type="OrthoDB" id="3524457at2759"/>
<dbReference type="Proteomes" id="UP000297299">
    <property type="component" value="Unassembled WGS sequence"/>
</dbReference>
<keyword evidence="3" id="KW-1185">Reference proteome</keyword>
<evidence type="ECO:0000313" key="3">
    <source>
        <dbReference type="Proteomes" id="UP000297299"/>
    </source>
</evidence>
<comment type="caution">
    <text evidence="2">The sequence shown here is derived from an EMBL/GenBank/DDBJ whole genome shotgun (WGS) entry which is preliminary data.</text>
</comment>
<dbReference type="EMBL" id="PHWZ01000450">
    <property type="protein sequence ID" value="TEY39729.1"/>
    <property type="molecule type" value="Genomic_DNA"/>
</dbReference>
<sequence length="410" mass="47333">MGAQVIPPDSTSTALVVSKPRNKNGPRVKDLISKFEKLGKEVIDLCGRKHEENIQRALPKWQTAFTDYISSKFSEIQGINAELGLDLPLEKPREIFAVYVDENNQKFITVERERNAIQKEHLMRIFDEFNFEVFTVLEISATETTPSFVQLIENPDDAVDAVDTGKPVEDNRSLKKALEYSKKTLAELEAEQKLEKTTIARSQTFYHEVRQENATLKDELKLLREQNQYYKVVANSCSRVRHGLYHSGRRIYHNRGFHNIEGRALAVREVNDLRNDACHKGDIATDCALYMIDPNRAGWNNGGERYLDFTIHDPDLVLLNILNLHATMHRCYSNTKYSHCEANDEDFNQFFAKIFAKYKDLLASTNFSQAVKRYEDLVSFIKQAVYDRMAMEEIVRETVAYEKARNFSRA</sequence>
<reference evidence="2 3" key="1">
    <citation type="submission" date="2017-11" db="EMBL/GenBank/DDBJ databases">
        <title>Comparative genomics of Botrytis spp.</title>
        <authorList>
            <person name="Valero-Jimenez C.A."/>
            <person name="Tapia P."/>
            <person name="Veloso J."/>
            <person name="Silva-Moreno E."/>
            <person name="Staats M."/>
            <person name="Valdes J.H."/>
            <person name="Van Kan J.A.L."/>
        </authorList>
    </citation>
    <scope>NUCLEOTIDE SEQUENCE [LARGE SCALE GENOMIC DNA]</scope>
    <source>
        <strain evidence="2 3">MUCL2830</strain>
    </source>
</reference>
<accession>A0A4Y8CQU2</accession>
<evidence type="ECO:0000313" key="2">
    <source>
        <dbReference type="EMBL" id="TEY39729.1"/>
    </source>
</evidence>
<gene>
    <name evidence="2" type="ORF">BOTCAL_0451g00060</name>
</gene>
<proteinExistence type="predicted"/>
<dbReference type="AlphaFoldDB" id="A0A4Y8CQU2"/>
<name>A0A4Y8CQU2_9HELO</name>
<evidence type="ECO:0000256" key="1">
    <source>
        <dbReference type="SAM" id="Coils"/>
    </source>
</evidence>
<keyword evidence="1" id="KW-0175">Coiled coil</keyword>